<comment type="caution">
    <text evidence="1">The sequence shown here is derived from an EMBL/GenBank/DDBJ whole genome shotgun (WGS) entry which is preliminary data.</text>
</comment>
<dbReference type="Proteomes" id="UP001054945">
    <property type="component" value="Unassembled WGS sequence"/>
</dbReference>
<gene>
    <name evidence="1" type="ORF">CEXT_727101</name>
</gene>
<protein>
    <submittedName>
        <fullName evidence="1">Uncharacterized protein</fullName>
    </submittedName>
</protein>
<dbReference type="AlphaFoldDB" id="A0AAV4NC29"/>
<reference evidence="1 2" key="1">
    <citation type="submission" date="2021-06" db="EMBL/GenBank/DDBJ databases">
        <title>Caerostris extrusa draft genome.</title>
        <authorList>
            <person name="Kono N."/>
            <person name="Arakawa K."/>
        </authorList>
    </citation>
    <scope>NUCLEOTIDE SEQUENCE [LARGE SCALE GENOMIC DNA]</scope>
</reference>
<keyword evidence="2" id="KW-1185">Reference proteome</keyword>
<evidence type="ECO:0000313" key="1">
    <source>
        <dbReference type="EMBL" id="GIX81516.1"/>
    </source>
</evidence>
<dbReference type="EMBL" id="BPLR01020685">
    <property type="protein sequence ID" value="GIX81516.1"/>
    <property type="molecule type" value="Genomic_DNA"/>
</dbReference>
<accession>A0AAV4NC29</accession>
<evidence type="ECO:0000313" key="2">
    <source>
        <dbReference type="Proteomes" id="UP001054945"/>
    </source>
</evidence>
<sequence>MCRVSRGVTKGVFVLVSQCRQSDNHLWIVRVASFFTTSMFCFNRTGRLKDKTSGATIRHKLVTLPPSLAGMAIFGSIRTCYDS</sequence>
<name>A0AAV4NC29_CAEEX</name>
<proteinExistence type="predicted"/>
<organism evidence="1 2">
    <name type="scientific">Caerostris extrusa</name>
    <name type="common">Bark spider</name>
    <name type="synonym">Caerostris bankana</name>
    <dbReference type="NCBI Taxonomy" id="172846"/>
    <lineage>
        <taxon>Eukaryota</taxon>
        <taxon>Metazoa</taxon>
        <taxon>Ecdysozoa</taxon>
        <taxon>Arthropoda</taxon>
        <taxon>Chelicerata</taxon>
        <taxon>Arachnida</taxon>
        <taxon>Araneae</taxon>
        <taxon>Araneomorphae</taxon>
        <taxon>Entelegynae</taxon>
        <taxon>Araneoidea</taxon>
        <taxon>Araneidae</taxon>
        <taxon>Caerostris</taxon>
    </lineage>
</organism>